<sequence length="153" mass="17854">MLQQQKTIFCFLCLFPALILGGCAAGWTQGLTVPNKCFKFVKDFQPYLSAMRICQSFHDNATLLVIHSAFENSEYSTDSQANYNSYWIGLNCISNPYKYTWIDGSPITYSDWQIGNPSNLPNWYCAYLNTYSTNWWTWDCTVGQMYACQYYWY</sequence>
<reference evidence="2" key="1">
    <citation type="submission" date="2022-11" db="UniProtKB">
        <authorList>
            <consortium name="WormBaseParasite"/>
        </authorList>
    </citation>
    <scope>IDENTIFICATION</scope>
</reference>
<evidence type="ECO:0000313" key="1">
    <source>
        <dbReference type="Proteomes" id="UP000887580"/>
    </source>
</evidence>
<organism evidence="1 2">
    <name type="scientific">Panagrolaimus sp. PS1159</name>
    <dbReference type="NCBI Taxonomy" id="55785"/>
    <lineage>
        <taxon>Eukaryota</taxon>
        <taxon>Metazoa</taxon>
        <taxon>Ecdysozoa</taxon>
        <taxon>Nematoda</taxon>
        <taxon>Chromadorea</taxon>
        <taxon>Rhabditida</taxon>
        <taxon>Tylenchina</taxon>
        <taxon>Panagrolaimomorpha</taxon>
        <taxon>Panagrolaimoidea</taxon>
        <taxon>Panagrolaimidae</taxon>
        <taxon>Panagrolaimus</taxon>
    </lineage>
</organism>
<protein>
    <submittedName>
        <fullName evidence="2">C-type lectin domain-containing protein</fullName>
    </submittedName>
</protein>
<dbReference type="WBParaSite" id="PS1159_v2.g17571.t1">
    <property type="protein sequence ID" value="PS1159_v2.g17571.t1"/>
    <property type="gene ID" value="PS1159_v2.g17571"/>
</dbReference>
<evidence type="ECO:0000313" key="2">
    <source>
        <dbReference type="WBParaSite" id="PS1159_v2.g17571.t1"/>
    </source>
</evidence>
<proteinExistence type="predicted"/>
<accession>A0AC35FHK6</accession>
<dbReference type="Proteomes" id="UP000887580">
    <property type="component" value="Unplaced"/>
</dbReference>
<name>A0AC35FHK6_9BILA</name>